<accession>K9H4G5</accession>
<evidence type="ECO:0000313" key="1">
    <source>
        <dbReference type="EMBL" id="EKV31979.1"/>
    </source>
</evidence>
<dbReference type="AlphaFoldDB" id="K9H4G5"/>
<comment type="caution">
    <text evidence="1">The sequence shown here is derived from an EMBL/GenBank/DDBJ whole genome shotgun (WGS) entry which is preliminary data.</text>
</comment>
<reference evidence="1 2" key="1">
    <citation type="journal article" date="2013" name="Genome Announc.">
        <title>Draft Genome Sequence of an Alphaproteobacterium, Caenispirillum salinarum AK4(T), Isolated from a Solar Saltern.</title>
        <authorList>
            <person name="Khatri I."/>
            <person name="Singh A."/>
            <person name="Korpole S."/>
            <person name="Pinnaka A.K."/>
            <person name="Subramanian S."/>
        </authorList>
    </citation>
    <scope>NUCLEOTIDE SEQUENCE [LARGE SCALE GENOMIC DNA]</scope>
    <source>
        <strain evidence="1 2">AK4</strain>
    </source>
</reference>
<organism evidence="1 2">
    <name type="scientific">Caenispirillum salinarum AK4</name>
    <dbReference type="NCBI Taxonomy" id="1238182"/>
    <lineage>
        <taxon>Bacteria</taxon>
        <taxon>Pseudomonadati</taxon>
        <taxon>Pseudomonadota</taxon>
        <taxon>Alphaproteobacteria</taxon>
        <taxon>Rhodospirillales</taxon>
        <taxon>Novispirillaceae</taxon>
        <taxon>Caenispirillum</taxon>
    </lineage>
</organism>
<dbReference type="STRING" id="1238182.C882_3043"/>
<name>K9H4G5_9PROT</name>
<dbReference type="OrthoDB" id="9799894at2"/>
<gene>
    <name evidence="1" type="ORF">C882_3043</name>
</gene>
<dbReference type="Pfam" id="PF06676">
    <property type="entry name" value="DUF1178"/>
    <property type="match status" value="1"/>
</dbReference>
<protein>
    <submittedName>
        <fullName evidence="1">Uncharacterized protein</fullName>
    </submittedName>
</protein>
<dbReference type="EMBL" id="ANHY01000004">
    <property type="protein sequence ID" value="EKV31979.1"/>
    <property type="molecule type" value="Genomic_DNA"/>
</dbReference>
<dbReference type="eggNOG" id="COG5319">
    <property type="taxonomic scope" value="Bacteria"/>
</dbReference>
<proteinExistence type="predicted"/>
<dbReference type="RefSeq" id="WP_009539240.1">
    <property type="nucleotide sequence ID" value="NZ_ANHY01000004.1"/>
</dbReference>
<evidence type="ECO:0000313" key="2">
    <source>
        <dbReference type="Proteomes" id="UP000009881"/>
    </source>
</evidence>
<keyword evidence="2" id="KW-1185">Reference proteome</keyword>
<dbReference type="Proteomes" id="UP000009881">
    <property type="component" value="Unassembled WGS sequence"/>
</dbReference>
<dbReference type="InterPro" id="IPR009562">
    <property type="entry name" value="DUF1178"/>
</dbReference>
<sequence length="86" mass="8717">MIRYSLRCADDGHVFEQWFDNYAHYEAQAAEGALACPSCGSSKVSKMLAAPALGASTITHRPAPAPACASGGCAAPAAGTCPAMAD</sequence>